<proteinExistence type="inferred from homology"/>
<dbReference type="GO" id="GO:0005634">
    <property type="term" value="C:nucleus"/>
    <property type="evidence" value="ECO:0007669"/>
    <property type="project" value="UniProtKB-SubCell"/>
</dbReference>
<dbReference type="CDD" id="cd06732">
    <property type="entry name" value="PDZ2_MAGI-1_3-like"/>
    <property type="match status" value="1"/>
</dbReference>
<keyword evidence="8" id="KW-0597">Phosphoprotein</keyword>
<dbReference type="PANTHER" id="PTHR10316:SF10">
    <property type="entry name" value="MEMBRANE-ASSOCIATED GUANYLATE KINASE, WW AND PDZ DOMAIN-CONTAINING PROTEIN 3"/>
    <property type="match status" value="1"/>
</dbReference>
<feature type="domain" description="WW" evidence="18">
    <location>
        <begin position="331"/>
        <end position="364"/>
    </location>
</feature>
<keyword evidence="10" id="KW-0547">Nucleotide-binding</keyword>
<feature type="compositionally biased region" description="Polar residues" evidence="17">
    <location>
        <begin position="1326"/>
        <end position="1345"/>
    </location>
</feature>
<dbReference type="Ensembl" id="ENSDLAT00005016107.2">
    <property type="protein sequence ID" value="ENSDLAP00005014824.2"/>
    <property type="gene ID" value="ENSDLAG00005007164.2"/>
</dbReference>
<evidence type="ECO:0000256" key="7">
    <source>
        <dbReference type="ARBA" id="ARBA00022475"/>
    </source>
</evidence>
<evidence type="ECO:0000313" key="22">
    <source>
        <dbReference type="Proteomes" id="UP000694389"/>
    </source>
</evidence>
<feature type="compositionally biased region" description="Low complexity" evidence="17">
    <location>
        <begin position="624"/>
        <end position="634"/>
    </location>
</feature>
<evidence type="ECO:0000256" key="12">
    <source>
        <dbReference type="ARBA" id="ARBA00022949"/>
    </source>
</evidence>
<dbReference type="CDD" id="cd06731">
    <property type="entry name" value="PDZ1_MAGI-1_3-like"/>
    <property type="match status" value="1"/>
</dbReference>
<feature type="region of interest" description="Disordered" evidence="17">
    <location>
        <begin position="216"/>
        <end position="245"/>
    </location>
</feature>
<evidence type="ECO:0000256" key="11">
    <source>
        <dbReference type="ARBA" id="ARBA00022840"/>
    </source>
</evidence>
<dbReference type="SMART" id="SM00456">
    <property type="entry name" value="WW"/>
    <property type="match status" value="2"/>
</dbReference>
<dbReference type="InterPro" id="IPR001202">
    <property type="entry name" value="WW_dom"/>
</dbReference>
<dbReference type="FunFam" id="2.30.42.10:FF:000012">
    <property type="entry name" value="Membrane associated guanylate kinase, WW and PDZ domain containing 1"/>
    <property type="match status" value="1"/>
</dbReference>
<evidence type="ECO:0000256" key="1">
    <source>
        <dbReference type="ARBA" id="ARBA00004123"/>
    </source>
</evidence>
<dbReference type="SUPFAM" id="SSF52540">
    <property type="entry name" value="P-loop containing nucleoside triphosphate hydrolases"/>
    <property type="match status" value="1"/>
</dbReference>
<feature type="domain" description="PDZ" evidence="20">
    <location>
        <begin position="65"/>
        <end position="103"/>
    </location>
</feature>
<feature type="domain" description="Guanylate kinase-like" evidence="19">
    <location>
        <begin position="111"/>
        <end position="187"/>
    </location>
</feature>
<dbReference type="FunFam" id="2.20.70.10:FF:000001">
    <property type="entry name" value="Membrane-associated guanylate kinase, WW and PDZ domain-containing protein 1"/>
    <property type="match status" value="1"/>
</dbReference>
<evidence type="ECO:0000256" key="6">
    <source>
        <dbReference type="ARBA" id="ARBA00022427"/>
    </source>
</evidence>
<sequence>MSKTLKKKKHWSTKVQECTVSWGGSGELVTVVEVRGGAELGEFPYLGHIVSEALVCHAGRFPGSGDVLLEVNGTPVSGLTNRDTLAVIRHFREPIRMKTVKPGKVLNTDLRHYLSLQFQKGSLDHKLQQVIRDNLYLRTIPCTTRQPREGEVPGVDYNFISVGEFRDLEESGLLLESGTYDGNYYGTPKPPAEPSPVQPDLVDQVLFDEEFDTEVQRKRTTSVSKMDRKDSAAPDEEEEEERPPMVNGLAEHKDKAEWRKTVPSYNQSAGAMDLRAWNTQDDSQESLPKNWEMAYTETGMVYFIDHNSKTTTWLDPRLAKKAKPPEKCEEGELPYGWEKIEDPQFGTYYVDHINQKTQFENPVMEAKRKLSVDIPTAVPGVRGFTRDPSQLQGTILQTALRKSPQGFGFTIIGGDRPDEFLQVKNVLPDGPAAHDNKIASGDVIVDINGMCVLGKTHADVVQMFQSIPINQYVDMVLCRGYPLPEDSNSSEEASGGRHHHPHPHQHLHHLPHLPNQEGPDPTLLQPELVSVPLVKGPGGFGFAIADCPLGQKVKMILDAQWCRGLLKGDVIKEINRQNVQTLSHSQVVDILKDLPVGSEVNVLVLRGGELAEMRLHIARSIHSPMSQPISQPTPQQTPHPVPQQLPHPCSQPITQPQRQEMISSTETLGPQPCEVPPNPLPFPANTLRSSSPKPDASELYLKSKAMLDSKPPNTKDLDVYIKRNQESGFGFRVLGGEGPDQPVYIGAIVPLGAAEKDGRLRAGDELLCIDGVPVKGKSHKQVLELMTNAARNGQVMLTVRRKLALSGGSALEYSALHFSPVQSSRPESFDVTLHRKDNEGFGFVILTSKNKPPPGVIPHKIGRIIEGSPTDRIGQMKVGDRISAVNGRSIMELSHNDIVQLIKDAGNSVTLTVVPEDDSAPPSGTNSAKQSPSAQHRAMGQQPPSYPDRYTNTPIQRQKFTQNSLLPKEMGTLIMSGSKQGCFVVELERSQRGFGFSLRGGKEYNMGLFILRLAEDGPALKDGRIHVGDQIVEINGEATQGITHTRAIELIQAGGSKVHLLLRPGQGLVPDHSSKEKVTIPTSSFPRLSVSDGPSSPASPSSVSLSTSEMSPSSPKTTNHKRTTSPSTQTRKTSRSDSKPASPKRATEGWADHVERSPSPRKTERGPSGSLEDMSKERKPQGQRDHRSSSPRKGSKREHDPAVPLKNLMEPQSPRRPAGQQPSVAYGEGKDRRYKEEDAAYWQERGPTESGDKSLGTSERHKKNKRAEQEAAAQKSHSQMHRERAGSDADSGTLSRRSGREKGDKEYRESKYHGPTEEANRKDPRGSSSSIQDPSCNGTTTSKKTPITPGPWKVPSSAKIQSHVDTTYADI</sequence>
<evidence type="ECO:0000256" key="4">
    <source>
        <dbReference type="ARBA" id="ARBA00007014"/>
    </source>
</evidence>
<dbReference type="FunFam" id="2.30.42.10:FF:000006">
    <property type="entry name" value="Membrane associated guanylate kinase, WW and PDZ domain containing 1"/>
    <property type="match status" value="1"/>
</dbReference>
<evidence type="ECO:0000313" key="21">
    <source>
        <dbReference type="Ensembl" id="ENSDLAP00005014824.2"/>
    </source>
</evidence>
<dbReference type="SMART" id="SM00228">
    <property type="entry name" value="PDZ"/>
    <property type="match status" value="6"/>
</dbReference>
<feature type="domain" description="WW" evidence="18">
    <location>
        <begin position="285"/>
        <end position="318"/>
    </location>
</feature>
<feature type="region of interest" description="Disordered" evidence="17">
    <location>
        <begin position="912"/>
        <end position="952"/>
    </location>
</feature>
<feature type="domain" description="PDZ" evidence="20">
    <location>
        <begin position="830"/>
        <end position="917"/>
    </location>
</feature>
<dbReference type="CDD" id="cd06734">
    <property type="entry name" value="PDZ4_MAGI-1_3-like"/>
    <property type="match status" value="1"/>
</dbReference>
<keyword evidence="9" id="KW-0677">Repeat</keyword>
<keyword evidence="11" id="KW-0067">ATP-binding</keyword>
<evidence type="ECO:0000256" key="17">
    <source>
        <dbReference type="SAM" id="MobiDB-lite"/>
    </source>
</evidence>
<dbReference type="Gene3D" id="3.30.63.10">
    <property type="entry name" value="Guanylate Kinase phosphate binding domain"/>
    <property type="match status" value="1"/>
</dbReference>
<dbReference type="PROSITE" id="PS50052">
    <property type="entry name" value="GUANYLATE_KINASE_2"/>
    <property type="match status" value="1"/>
</dbReference>
<keyword evidence="22" id="KW-1185">Reference proteome</keyword>
<dbReference type="CDD" id="cd00201">
    <property type="entry name" value="WW"/>
    <property type="match status" value="2"/>
</dbReference>
<feature type="compositionally biased region" description="Polar residues" evidence="17">
    <location>
        <begin position="922"/>
        <end position="934"/>
    </location>
</feature>
<dbReference type="InterPro" id="IPR020590">
    <property type="entry name" value="Guanylate_kinase_CS"/>
</dbReference>
<dbReference type="FunFam" id="2.30.42.10:FF:000131">
    <property type="entry name" value="membrane-associated guanylate kinase, WW and PDZ domain-containing protein 3 isoform X1"/>
    <property type="match status" value="1"/>
</dbReference>
<evidence type="ECO:0000256" key="16">
    <source>
        <dbReference type="ARBA" id="ARBA00056578"/>
    </source>
</evidence>
<dbReference type="GeneTree" id="ENSGT00940000156496"/>
<organism evidence="21 22">
    <name type="scientific">Dicentrarchus labrax</name>
    <name type="common">European seabass</name>
    <name type="synonym">Morone labrax</name>
    <dbReference type="NCBI Taxonomy" id="13489"/>
    <lineage>
        <taxon>Eukaryota</taxon>
        <taxon>Metazoa</taxon>
        <taxon>Chordata</taxon>
        <taxon>Craniata</taxon>
        <taxon>Vertebrata</taxon>
        <taxon>Euteleostomi</taxon>
        <taxon>Actinopterygii</taxon>
        <taxon>Neopterygii</taxon>
        <taxon>Teleostei</taxon>
        <taxon>Neoteleostei</taxon>
        <taxon>Acanthomorphata</taxon>
        <taxon>Eupercaria</taxon>
        <taxon>Moronidae</taxon>
        <taxon>Dicentrarchus</taxon>
    </lineage>
</organism>
<evidence type="ECO:0000256" key="3">
    <source>
        <dbReference type="ARBA" id="ARBA00004435"/>
    </source>
</evidence>
<dbReference type="FunFam" id="2.30.42.10:FF:000148">
    <property type="entry name" value="membrane-associated guanylate kinase, WW and PDZ domain-containing protein 3 isoform X1"/>
    <property type="match status" value="1"/>
</dbReference>
<dbReference type="SMART" id="SM00072">
    <property type="entry name" value="GuKc"/>
    <property type="match status" value="1"/>
</dbReference>
<feature type="region of interest" description="Disordered" evidence="17">
    <location>
        <begin position="1067"/>
        <end position="1371"/>
    </location>
</feature>
<evidence type="ECO:0000259" key="19">
    <source>
        <dbReference type="PROSITE" id="PS50052"/>
    </source>
</evidence>
<comment type="similarity">
    <text evidence="4">Belongs to the MAGUK family.</text>
</comment>
<feature type="region of interest" description="Disordered" evidence="17">
    <location>
        <begin position="486"/>
        <end position="524"/>
    </location>
</feature>
<gene>
    <name evidence="21" type="primary">magi3a</name>
</gene>
<evidence type="ECO:0000256" key="15">
    <source>
        <dbReference type="ARBA" id="ARBA00033438"/>
    </source>
</evidence>
<dbReference type="InterPro" id="IPR008144">
    <property type="entry name" value="Guanylate_kin-like_dom"/>
</dbReference>
<reference evidence="21" key="2">
    <citation type="submission" date="2025-09" db="UniProtKB">
        <authorList>
            <consortium name="Ensembl"/>
        </authorList>
    </citation>
    <scope>IDENTIFICATION</scope>
</reference>
<dbReference type="FunFam" id="2.30.42.10:FF:000042">
    <property type="entry name" value="Membrane-associated guanylate kinase, WW and PDZ domain-containing protein 3 isoform 1"/>
    <property type="match status" value="1"/>
</dbReference>
<keyword evidence="6" id="KW-0796">Tight junction</keyword>
<dbReference type="CDD" id="cd06730">
    <property type="entry name" value="PDZ0_MAGI-1_3-like"/>
    <property type="match status" value="1"/>
</dbReference>
<feature type="compositionally biased region" description="Basic and acidic residues" evidence="17">
    <location>
        <begin position="1173"/>
        <end position="1188"/>
    </location>
</feature>
<dbReference type="Pfam" id="PF00397">
    <property type="entry name" value="WW"/>
    <property type="match status" value="2"/>
</dbReference>
<evidence type="ECO:0000256" key="13">
    <source>
        <dbReference type="ARBA" id="ARBA00023136"/>
    </source>
</evidence>
<evidence type="ECO:0000256" key="5">
    <source>
        <dbReference type="ARBA" id="ARBA00016171"/>
    </source>
</evidence>
<dbReference type="FunFam" id="3.30.63.10:FF:000003">
    <property type="entry name" value="Membrane-associated guanylate kinase, WW and PDZ domain-containing protein 3 isoform 1"/>
    <property type="match status" value="1"/>
</dbReference>
<dbReference type="Pfam" id="PF00595">
    <property type="entry name" value="PDZ"/>
    <property type="match status" value="4"/>
</dbReference>
<keyword evidence="14" id="KW-0539">Nucleus</keyword>
<dbReference type="PROSITE" id="PS50020">
    <property type="entry name" value="WW_DOMAIN_2"/>
    <property type="match status" value="2"/>
</dbReference>
<keyword evidence="7" id="KW-1003">Cell membrane</keyword>
<dbReference type="InterPro" id="IPR036034">
    <property type="entry name" value="PDZ_sf"/>
</dbReference>
<feature type="region of interest" description="Disordered" evidence="17">
    <location>
        <begin position="624"/>
        <end position="645"/>
    </location>
</feature>
<dbReference type="InterPro" id="IPR036020">
    <property type="entry name" value="WW_dom_sf"/>
</dbReference>
<dbReference type="Proteomes" id="UP000694389">
    <property type="component" value="Unassembled WGS sequence"/>
</dbReference>
<dbReference type="GO" id="GO:0005923">
    <property type="term" value="C:bicellular tight junction"/>
    <property type="evidence" value="ECO:0007669"/>
    <property type="project" value="UniProtKB-SubCell"/>
</dbReference>
<dbReference type="PROSITE" id="PS50106">
    <property type="entry name" value="PDZ"/>
    <property type="match status" value="6"/>
</dbReference>
<keyword evidence="13" id="KW-0472">Membrane</keyword>
<dbReference type="Gene3D" id="2.30.42.10">
    <property type="match status" value="6"/>
</dbReference>
<feature type="compositionally biased region" description="Basic residues" evidence="17">
    <location>
        <begin position="496"/>
        <end position="511"/>
    </location>
</feature>
<dbReference type="PROSITE" id="PS00856">
    <property type="entry name" value="GUANYLATE_KINASE_1"/>
    <property type="match status" value="1"/>
</dbReference>
<keyword evidence="12" id="KW-0965">Cell junction</keyword>
<feature type="compositionally biased region" description="Low complexity" evidence="17">
    <location>
        <begin position="1089"/>
        <end position="1115"/>
    </location>
</feature>
<evidence type="ECO:0000256" key="2">
    <source>
        <dbReference type="ARBA" id="ARBA00004202"/>
    </source>
</evidence>
<name>A0A8C4E7C2_DICLA</name>
<feature type="compositionally biased region" description="Pro residues" evidence="17">
    <location>
        <begin position="635"/>
        <end position="645"/>
    </location>
</feature>
<dbReference type="SUPFAM" id="SSF51045">
    <property type="entry name" value="WW domain"/>
    <property type="match status" value="2"/>
</dbReference>
<feature type="domain" description="PDZ" evidence="20">
    <location>
        <begin position="530"/>
        <end position="593"/>
    </location>
</feature>
<dbReference type="SUPFAM" id="SSF50156">
    <property type="entry name" value="PDZ domain-like"/>
    <property type="match status" value="6"/>
</dbReference>
<feature type="compositionally biased region" description="Basic and acidic residues" evidence="17">
    <location>
        <begin position="1228"/>
        <end position="1238"/>
    </location>
</feature>
<evidence type="ECO:0000259" key="18">
    <source>
        <dbReference type="PROSITE" id="PS50020"/>
    </source>
</evidence>
<accession>A0A8C4E7C2</accession>
<dbReference type="InterPro" id="IPR008145">
    <property type="entry name" value="GK/Ca_channel_bsu"/>
</dbReference>
<dbReference type="GO" id="GO:0005737">
    <property type="term" value="C:cytoplasm"/>
    <property type="evidence" value="ECO:0007669"/>
    <property type="project" value="TreeGrafter"/>
</dbReference>
<dbReference type="Pfam" id="PF00625">
    <property type="entry name" value="Guanylate_kin"/>
    <property type="match status" value="1"/>
</dbReference>
<dbReference type="Gene3D" id="2.20.70.10">
    <property type="match status" value="2"/>
</dbReference>
<comment type="function">
    <text evidence="16">Acts as a scaffolding protein at cell-cell junctions, thereby regulating various cellular and signaling processes. Cooperates with PTEN to modulate the kinase activity of AKT1. Its interaction with PTPRB and tyrosine phosphorylated proteins suggests that it may link receptor tyrosine phosphatase with its substrates at the plasma membrane. In polarized epithelial cells, involved in efficient trafficking of TGFA to the cell surface. Regulates the ability of LPAR2 to activate ERK and RhoA pathways. Regulates the JNK signaling cascade via its interaction with FZD4 and VANGL2.</text>
</comment>
<evidence type="ECO:0000256" key="8">
    <source>
        <dbReference type="ARBA" id="ARBA00022553"/>
    </source>
</evidence>
<feature type="domain" description="PDZ" evidence="20">
    <location>
        <begin position="397"/>
        <end position="466"/>
    </location>
</feature>
<dbReference type="GO" id="GO:0005886">
    <property type="term" value="C:plasma membrane"/>
    <property type="evidence" value="ECO:0007669"/>
    <property type="project" value="UniProtKB-SubCell"/>
</dbReference>
<dbReference type="GO" id="GO:0005524">
    <property type="term" value="F:ATP binding"/>
    <property type="evidence" value="ECO:0007669"/>
    <property type="project" value="UniProtKB-KW"/>
</dbReference>
<evidence type="ECO:0000259" key="20">
    <source>
        <dbReference type="PROSITE" id="PS50106"/>
    </source>
</evidence>
<dbReference type="FunFam" id="2.30.42.10:FF:000005">
    <property type="entry name" value="Membrane associated guanylate kinase, WW and PDZ domain containing 1"/>
    <property type="match status" value="1"/>
</dbReference>
<evidence type="ECO:0000256" key="9">
    <source>
        <dbReference type="ARBA" id="ARBA00022737"/>
    </source>
</evidence>
<feature type="compositionally biased region" description="Basic and acidic residues" evidence="17">
    <location>
        <begin position="1145"/>
        <end position="1165"/>
    </location>
</feature>
<comment type="subcellular location">
    <subcellularLocation>
        <location evidence="3">Cell junction</location>
        <location evidence="3">Tight junction</location>
    </subcellularLocation>
    <subcellularLocation>
        <location evidence="2">Cell membrane</location>
        <topology evidence="2">Peripheral membrane protein</topology>
    </subcellularLocation>
    <subcellularLocation>
        <location evidence="1">Nucleus</location>
    </subcellularLocation>
</comment>
<dbReference type="InterPro" id="IPR001478">
    <property type="entry name" value="PDZ"/>
</dbReference>
<evidence type="ECO:0000256" key="10">
    <source>
        <dbReference type="ARBA" id="ARBA00022741"/>
    </source>
</evidence>
<feature type="compositionally biased region" description="Basic and acidic residues" evidence="17">
    <location>
        <begin position="1298"/>
        <end position="1325"/>
    </location>
</feature>
<dbReference type="PANTHER" id="PTHR10316">
    <property type="entry name" value="MEMBRANE ASSOCIATED GUANYLATE KINASE-RELATED"/>
    <property type="match status" value="1"/>
</dbReference>
<dbReference type="InterPro" id="IPR027417">
    <property type="entry name" value="P-loop_NTPase"/>
</dbReference>
<evidence type="ECO:0000256" key="14">
    <source>
        <dbReference type="ARBA" id="ARBA00023242"/>
    </source>
</evidence>
<dbReference type="CDD" id="cd06733">
    <property type="entry name" value="PDZ3_MAGI-1_3-like"/>
    <property type="match status" value="1"/>
</dbReference>
<dbReference type="CDD" id="cd06735">
    <property type="entry name" value="PDZ5_MAGI-1_3-like"/>
    <property type="match status" value="1"/>
</dbReference>
<protein>
    <recommendedName>
        <fullName evidence="5">Membrane-associated guanylate kinase, WW and PDZ domain-containing protein 3</fullName>
    </recommendedName>
    <alternativeName>
        <fullName evidence="15">Membrane-associated guanylate kinase inverted 3</fullName>
    </alternativeName>
</protein>
<reference evidence="21" key="1">
    <citation type="submission" date="2025-08" db="UniProtKB">
        <authorList>
            <consortium name="Ensembl"/>
        </authorList>
    </citation>
    <scope>IDENTIFICATION</scope>
</reference>
<dbReference type="FunFam" id="2.20.70.10:FF:000002">
    <property type="entry name" value="Membrane-associated guanylate kinase, WW and PDZ domain-containing protein 3 isoform 1"/>
    <property type="match status" value="1"/>
</dbReference>
<feature type="domain" description="PDZ" evidence="20">
    <location>
        <begin position="718"/>
        <end position="801"/>
    </location>
</feature>
<dbReference type="GO" id="GO:0007165">
    <property type="term" value="P:signal transduction"/>
    <property type="evidence" value="ECO:0007669"/>
    <property type="project" value="TreeGrafter"/>
</dbReference>
<dbReference type="PROSITE" id="PS01159">
    <property type="entry name" value="WW_DOMAIN_1"/>
    <property type="match status" value="2"/>
</dbReference>
<feature type="domain" description="PDZ" evidence="20">
    <location>
        <begin position="984"/>
        <end position="1066"/>
    </location>
</feature>